<keyword evidence="3" id="KW-0408">Iron</keyword>
<name>A0ABS4KPN8_9CLOT</name>
<comment type="caution">
    <text evidence="4">The sequence shown here is derived from an EMBL/GenBank/DDBJ whole genome shotgun (WGS) entry which is preliminary data.</text>
</comment>
<gene>
    <name evidence="4" type="ORF">J2Z42_000664</name>
</gene>
<keyword evidence="5" id="KW-1185">Reference proteome</keyword>
<organism evidence="4 5">
    <name type="scientific">Clostridium algifaecis</name>
    <dbReference type="NCBI Taxonomy" id="1472040"/>
    <lineage>
        <taxon>Bacteria</taxon>
        <taxon>Bacillati</taxon>
        <taxon>Bacillota</taxon>
        <taxon>Clostridia</taxon>
        <taxon>Eubacteriales</taxon>
        <taxon>Clostridiaceae</taxon>
        <taxon>Clostridium</taxon>
    </lineage>
</organism>
<dbReference type="Gene3D" id="3.40.50.11900">
    <property type="match status" value="1"/>
</dbReference>
<keyword evidence="3" id="KW-0479">Metal-binding</keyword>
<protein>
    <submittedName>
        <fullName evidence="4">Benzoyl-CoA reductase/2-hydroxyglutaryl-CoA dehydratase subunit BcrC/BadD/HgdB</fullName>
    </submittedName>
</protein>
<dbReference type="PANTHER" id="PTHR30548">
    <property type="entry name" value="2-HYDROXYGLUTARYL-COA DEHYDRATASE, D-COMPONENT-RELATED"/>
    <property type="match status" value="1"/>
</dbReference>
<evidence type="ECO:0000313" key="5">
    <source>
        <dbReference type="Proteomes" id="UP001519307"/>
    </source>
</evidence>
<keyword evidence="3" id="KW-0411">Iron-sulfur</keyword>
<evidence type="ECO:0000313" key="4">
    <source>
        <dbReference type="EMBL" id="MBP2031999.1"/>
    </source>
</evidence>
<reference evidence="4 5" key="1">
    <citation type="submission" date="2021-03" db="EMBL/GenBank/DDBJ databases">
        <title>Genomic Encyclopedia of Type Strains, Phase IV (KMG-IV): sequencing the most valuable type-strain genomes for metagenomic binning, comparative biology and taxonomic classification.</title>
        <authorList>
            <person name="Goeker M."/>
        </authorList>
    </citation>
    <scope>NUCLEOTIDE SEQUENCE [LARGE SCALE GENOMIC DNA]</scope>
    <source>
        <strain evidence="4 5">DSM 28783</strain>
    </source>
</reference>
<evidence type="ECO:0000256" key="1">
    <source>
        <dbReference type="ARBA" id="ARBA00001966"/>
    </source>
</evidence>
<comment type="cofactor">
    <cofactor evidence="1">
        <name>[4Fe-4S] cluster</name>
        <dbReference type="ChEBI" id="CHEBI:49883"/>
    </cofactor>
</comment>
<dbReference type="Pfam" id="PF06050">
    <property type="entry name" value="HGD-D"/>
    <property type="match status" value="1"/>
</dbReference>
<proteinExistence type="inferred from homology"/>
<dbReference type="PANTHER" id="PTHR30548:SF3">
    <property type="entry name" value="2-HYDROXYACYL-COA DEHYDRATASE"/>
    <property type="match status" value="1"/>
</dbReference>
<dbReference type="InterPro" id="IPR010327">
    <property type="entry name" value="FldB/FldC_alpha/beta"/>
</dbReference>
<evidence type="ECO:0000256" key="3">
    <source>
        <dbReference type="ARBA" id="ARBA00023014"/>
    </source>
</evidence>
<comment type="similarity">
    <text evidence="2">Belongs to the FldB/FldC dehydratase alpha/beta subunit family.</text>
</comment>
<dbReference type="EMBL" id="JAGGLM010000002">
    <property type="protein sequence ID" value="MBP2031999.1"/>
    <property type="molecule type" value="Genomic_DNA"/>
</dbReference>
<sequence length="339" mass="39729">MKNKTVGITTTIPCEVLIAAGYNVVDLNNIFVTSENYKKFIDIAETEGFPKSCCAWQKGIFGACIDKNFKEIVGVTEGDCSNTKALEEVLDMKGIKIYPFSFPQSHNIQDIKLSIDNFMNTFNVSFDKVEKVRQRINKIRCLVKYLDELTYKENKVSGFENHLYQVSSSDFNGDIYKFESDIKNKIEEVKKREPFTQQLRLGFIGVPPMPCDIYDYVEKFNARFVYNEVQREFAFPRALQAKNIYEQYYDYTYPYDIKFRLKEIKKQIKERKIDALIHYTQAFCHRQIEDIVIKNELNIPVLNIEGDRLNFLDARTKIRLEAFLDMLQDLIIMNKQVTL</sequence>
<dbReference type="RefSeq" id="WP_209700934.1">
    <property type="nucleotide sequence ID" value="NZ_JAGGLM010000002.1"/>
</dbReference>
<evidence type="ECO:0000256" key="2">
    <source>
        <dbReference type="ARBA" id="ARBA00005806"/>
    </source>
</evidence>
<dbReference type="Proteomes" id="UP001519307">
    <property type="component" value="Unassembled WGS sequence"/>
</dbReference>
<accession>A0ABS4KPN8</accession>